<feature type="domain" description="PucR C-terminal helix-turn-helix" evidence="2">
    <location>
        <begin position="309"/>
        <end position="356"/>
    </location>
</feature>
<dbReference type="Pfam" id="PF13556">
    <property type="entry name" value="HTH_30"/>
    <property type="match status" value="1"/>
</dbReference>
<dbReference type="InterPro" id="IPR042070">
    <property type="entry name" value="PucR_C-HTH_sf"/>
</dbReference>
<reference evidence="4 5" key="1">
    <citation type="submission" date="2020-08" db="EMBL/GenBank/DDBJ databases">
        <title>Sequencing the genomes of 1000 actinobacteria strains.</title>
        <authorList>
            <person name="Klenk H.-P."/>
        </authorList>
    </citation>
    <scope>NUCLEOTIDE SEQUENCE [LARGE SCALE GENOMIC DNA]</scope>
    <source>
        <strain evidence="4 5">DSM 45084</strain>
    </source>
</reference>
<dbReference type="PANTHER" id="PTHR33744">
    <property type="entry name" value="CARBOHYDRATE DIACID REGULATOR"/>
    <property type="match status" value="1"/>
</dbReference>
<dbReference type="RefSeq" id="WP_184669946.1">
    <property type="nucleotide sequence ID" value="NZ_BAABAI010000005.1"/>
</dbReference>
<dbReference type="Proteomes" id="UP000542674">
    <property type="component" value="Unassembled WGS sequence"/>
</dbReference>
<dbReference type="Gene3D" id="1.10.10.2840">
    <property type="entry name" value="PucR C-terminal helix-turn-helix domain"/>
    <property type="match status" value="1"/>
</dbReference>
<evidence type="ECO:0000256" key="1">
    <source>
        <dbReference type="ARBA" id="ARBA00006754"/>
    </source>
</evidence>
<accession>A0A7W7T4E6</accession>
<gene>
    <name evidence="4" type="ORF">F4559_003475</name>
</gene>
<keyword evidence="5" id="KW-1185">Reference proteome</keyword>
<dbReference type="Pfam" id="PF17853">
    <property type="entry name" value="GGDEF_2"/>
    <property type="match status" value="1"/>
</dbReference>
<dbReference type="InterPro" id="IPR025736">
    <property type="entry name" value="PucR_C-HTH_dom"/>
</dbReference>
<comment type="similarity">
    <text evidence="1">Belongs to the CdaR family.</text>
</comment>
<comment type="caution">
    <text evidence="4">The sequence shown here is derived from an EMBL/GenBank/DDBJ whole genome shotgun (WGS) entry which is preliminary data.</text>
</comment>
<evidence type="ECO:0000259" key="3">
    <source>
        <dbReference type="Pfam" id="PF17853"/>
    </source>
</evidence>
<evidence type="ECO:0008006" key="6">
    <source>
        <dbReference type="Google" id="ProtNLM"/>
    </source>
</evidence>
<protein>
    <recommendedName>
        <fullName evidence="6">PucR-like helix-turn-helix protein</fullName>
    </recommendedName>
</protein>
<dbReference type="InterPro" id="IPR051448">
    <property type="entry name" value="CdaR-like_regulators"/>
</dbReference>
<feature type="domain" description="CdaR GGDEF-like" evidence="3">
    <location>
        <begin position="162"/>
        <end position="265"/>
    </location>
</feature>
<evidence type="ECO:0000313" key="4">
    <source>
        <dbReference type="EMBL" id="MBB4966116.1"/>
    </source>
</evidence>
<dbReference type="PANTHER" id="PTHR33744:SF7">
    <property type="entry name" value="PUCR FAMILY TRANSCRIPTIONAL REGULATOR"/>
    <property type="match status" value="1"/>
</dbReference>
<sequence length="370" mass="40637">MDDLYDRLRRRVATNARIVVDTCIAELPEYAATIVDHRDLAGMLDFAVFIRRRTVDLTAADEPMTPEDLATIASIGRVRGERGMPHAVLPRVLALHAAATFREVQEASGARDLTDTMQVLSWLSDQGSAGQRAYTLGFLNGQRRFLSPTGQVRRLAELTLAADPAAASYGEDIGVPLPDRIRVVVARCTPPHPVDEVIETVWQRHRVPATWTGPHELAVVLPAEPDTLAATVTEDLNATLGRPCLGTATATLSALPDAFSLARRVSTVAPGGFLYTIADLLLEVAVREMPEIERWLDGLAARLSSGPDLIATLDVYYRCDLNRAEAASTLHIHPRTLDYRLQRIRDLTSVDPHTTHGIRVLSTVVTRVRR</sequence>
<organism evidence="4 5">
    <name type="scientific">Saccharothrix violaceirubra</name>
    <dbReference type="NCBI Taxonomy" id="413306"/>
    <lineage>
        <taxon>Bacteria</taxon>
        <taxon>Bacillati</taxon>
        <taxon>Actinomycetota</taxon>
        <taxon>Actinomycetes</taxon>
        <taxon>Pseudonocardiales</taxon>
        <taxon>Pseudonocardiaceae</taxon>
        <taxon>Saccharothrix</taxon>
    </lineage>
</organism>
<evidence type="ECO:0000313" key="5">
    <source>
        <dbReference type="Proteomes" id="UP000542674"/>
    </source>
</evidence>
<evidence type="ECO:0000259" key="2">
    <source>
        <dbReference type="Pfam" id="PF13556"/>
    </source>
</evidence>
<dbReference type="InterPro" id="IPR041522">
    <property type="entry name" value="CdaR_GGDEF"/>
</dbReference>
<dbReference type="EMBL" id="JACHJS010000001">
    <property type="protein sequence ID" value="MBB4966116.1"/>
    <property type="molecule type" value="Genomic_DNA"/>
</dbReference>
<name>A0A7W7T4E6_9PSEU</name>
<proteinExistence type="inferred from homology"/>
<dbReference type="AlphaFoldDB" id="A0A7W7T4E6"/>